<reference evidence="1 2" key="1">
    <citation type="submission" date="2017-03" db="EMBL/GenBank/DDBJ databases">
        <title>Genomic and clinical evidence uncovers the enterohepatic species Helicobacter valdiviensis as a potential human intestinal pathogen.</title>
        <authorList>
            <person name="Fresia P."/>
            <person name="Jara R."/>
            <person name="Sierra R."/>
            <person name="Ferres I."/>
            <person name="Greif G."/>
            <person name="Iraola G."/>
            <person name="Collado L."/>
        </authorList>
    </citation>
    <scope>NUCLEOTIDE SEQUENCE [LARGE SCALE GENOMIC DNA]</scope>
    <source>
        <strain evidence="1 2">WBE14</strain>
    </source>
</reference>
<gene>
    <name evidence="1" type="ORF">B6S12_02445</name>
</gene>
<organism evidence="1 2">
    <name type="scientific">Helicobacter valdiviensis</name>
    <dbReference type="NCBI Taxonomy" id="1458358"/>
    <lineage>
        <taxon>Bacteria</taxon>
        <taxon>Pseudomonadati</taxon>
        <taxon>Campylobacterota</taxon>
        <taxon>Epsilonproteobacteria</taxon>
        <taxon>Campylobacterales</taxon>
        <taxon>Helicobacteraceae</taxon>
        <taxon>Helicobacter</taxon>
    </lineage>
</organism>
<protein>
    <submittedName>
        <fullName evidence="1">Uncharacterized protein</fullName>
    </submittedName>
</protein>
<dbReference type="Proteomes" id="UP000249746">
    <property type="component" value="Unassembled WGS sequence"/>
</dbReference>
<sequence length="153" mass="18063">MYFKAFIFILLLFCGLTYYFFFSPSYKLANEANKAYKEKNYELSYKLANDALKEDPYNKKAFGISSQSRQRIQIQNFLKYANALYQDTSKILNQTSLTQQEFLQLKWICEEFNSKKEGLTFLNNPTNEEAKSIQAYTKWFGDLEIKLQNINAQ</sequence>
<name>A0A2W6MWK1_9HELI</name>
<evidence type="ECO:0000313" key="2">
    <source>
        <dbReference type="Proteomes" id="UP000249746"/>
    </source>
</evidence>
<dbReference type="OrthoDB" id="5324425at2"/>
<dbReference type="EMBL" id="NBIU01000004">
    <property type="protein sequence ID" value="PZT48722.1"/>
    <property type="molecule type" value="Genomic_DNA"/>
</dbReference>
<keyword evidence="2" id="KW-1185">Reference proteome</keyword>
<proteinExistence type="predicted"/>
<dbReference type="RefSeq" id="WP_111229242.1">
    <property type="nucleotide sequence ID" value="NZ_NBIU01000004.1"/>
</dbReference>
<accession>A0A2W6MWK1</accession>
<comment type="caution">
    <text evidence="1">The sequence shown here is derived from an EMBL/GenBank/DDBJ whole genome shotgun (WGS) entry which is preliminary data.</text>
</comment>
<dbReference type="AlphaFoldDB" id="A0A2W6MWK1"/>
<evidence type="ECO:0000313" key="1">
    <source>
        <dbReference type="EMBL" id="PZT48722.1"/>
    </source>
</evidence>